<evidence type="ECO:0008006" key="3">
    <source>
        <dbReference type="Google" id="ProtNLM"/>
    </source>
</evidence>
<protein>
    <recommendedName>
        <fullName evidence="3">Maturase K</fullName>
    </recommendedName>
</protein>
<organism evidence="1 2">
    <name type="scientific">Tanacetum coccineum</name>
    <dbReference type="NCBI Taxonomy" id="301880"/>
    <lineage>
        <taxon>Eukaryota</taxon>
        <taxon>Viridiplantae</taxon>
        <taxon>Streptophyta</taxon>
        <taxon>Embryophyta</taxon>
        <taxon>Tracheophyta</taxon>
        <taxon>Spermatophyta</taxon>
        <taxon>Magnoliopsida</taxon>
        <taxon>eudicotyledons</taxon>
        <taxon>Gunneridae</taxon>
        <taxon>Pentapetalae</taxon>
        <taxon>asterids</taxon>
        <taxon>campanulids</taxon>
        <taxon>Asterales</taxon>
        <taxon>Asteraceae</taxon>
        <taxon>Asteroideae</taxon>
        <taxon>Anthemideae</taxon>
        <taxon>Anthemidinae</taxon>
        <taxon>Tanacetum</taxon>
    </lineage>
</organism>
<reference evidence="1" key="1">
    <citation type="journal article" date="2022" name="Int. J. Mol. Sci.">
        <title>Draft Genome of Tanacetum Coccineum: Genomic Comparison of Closely Related Tanacetum-Family Plants.</title>
        <authorList>
            <person name="Yamashiro T."/>
            <person name="Shiraishi A."/>
            <person name="Nakayama K."/>
            <person name="Satake H."/>
        </authorList>
    </citation>
    <scope>NUCLEOTIDE SEQUENCE</scope>
</reference>
<reference evidence="1" key="2">
    <citation type="submission" date="2022-01" db="EMBL/GenBank/DDBJ databases">
        <authorList>
            <person name="Yamashiro T."/>
            <person name="Shiraishi A."/>
            <person name="Satake H."/>
            <person name="Nakayama K."/>
        </authorList>
    </citation>
    <scope>NUCLEOTIDE SEQUENCE</scope>
</reference>
<gene>
    <name evidence="1" type="ORF">Tco_0651718</name>
</gene>
<proteinExistence type="predicted"/>
<dbReference type="Proteomes" id="UP001151760">
    <property type="component" value="Unassembled WGS sequence"/>
</dbReference>
<keyword evidence="2" id="KW-1185">Reference proteome</keyword>
<sequence length="290" mass="33244">MFILRCVSIEESIASNLASEQRILSKSIPSFLTITFRTIRDWLLQDVSIFIQLNFEKSHLCEDDKNSILRHGTSIHSLIEVKTQNILHGIPQSARRMCLWSILHMRVLVVRISSILTEVDEDASEAVSWSIYRRTLGGSGSFYKCRTAASCCKQVKFEFCTVWNSMSFVEIRYAFLGGCLATNIHYCFRLEFYQVHRSLIRIALGSKYSKFCRLASPIGTVEFRKDEHSQRASFHKMFGSVFRHCRSVVRGTSEQLPLRALESSNNETGSITEEFHPLSDKGPYVEYGEL</sequence>
<accession>A0ABQ4WVJ8</accession>
<evidence type="ECO:0000313" key="2">
    <source>
        <dbReference type="Proteomes" id="UP001151760"/>
    </source>
</evidence>
<comment type="caution">
    <text evidence="1">The sequence shown here is derived from an EMBL/GenBank/DDBJ whole genome shotgun (WGS) entry which is preliminary data.</text>
</comment>
<dbReference type="EMBL" id="BQNB010008971">
    <property type="protein sequence ID" value="GJS56934.1"/>
    <property type="molecule type" value="Genomic_DNA"/>
</dbReference>
<evidence type="ECO:0000313" key="1">
    <source>
        <dbReference type="EMBL" id="GJS56934.1"/>
    </source>
</evidence>
<name>A0ABQ4WVJ8_9ASTR</name>